<sequence>MCRCVFTYSTRGNMFIEDEDWNDEQDANILSETVLRITQKANSSANVKPKVVGKKSLLRTLQTLGSVPEWKSDNQQQDSDSETEAAPSHAKKRKKRRKKRKHAEKSEELQENGGVDQTVEEEKPEPKKRKKENKYGAKKEKITPAGDAKNKEIPESASVKVNPPQTADKLNRQQWKNKMKNKRKCKNKYRLKNPEEQVKKEKSVDKLAQKEVKTESCSNNKSKKLSQRAVQKKKKGKEHKPLKRKETGDDTDVFSVTTEEKQLIEKEKQTMSGKVEKSASAEGSKQKAGEPEITDDAQQLPMKKLKPELSKEQSLKRQKLLKLLQSQETNQQQTPEEQKNEPAAPEEEVKPDRAASFRSRMDQRLESARFRYINEVMYSTSSGEAKRMFKQDPQAFWVYHKGYTAQVQRWPTNPVDAIISYIQQKSSSLVVADFGCGDCKIARSVKNKVHSFDLAAACELVTVCDMSKVPLKDASVDIGVFCLSLMGTNLADFLAEANRVLKMGAVLKIAEVASRFDNVRNFITALANLGFKMVSKDTENSHFYSFEFVKTGNAPENVKRFGLQLRPCVYKKR</sequence>
<evidence type="ECO:0000256" key="14">
    <source>
        <dbReference type="ARBA" id="ARBA00062710"/>
    </source>
</evidence>
<proteinExistence type="inferred from homology"/>
<accession>A0A3Q1G845</accession>
<evidence type="ECO:0000256" key="9">
    <source>
        <dbReference type="ARBA" id="ARBA00022853"/>
    </source>
</evidence>
<evidence type="ECO:0000256" key="2">
    <source>
        <dbReference type="ARBA" id="ARBA00006301"/>
    </source>
</evidence>
<comment type="function">
    <text evidence="13">Essential component of the eNoSC (energy-dependent nucleolar silencing) complex, a complex that mediates silencing of rDNA in response to intracellular energy status and acts by recruiting histone-modifying enzymes. The eNoSC complex is able to sense the energy status of cell: upon glucose starvation, elevation of NAD(+)/NADP(+) ratio activates SIRT1, leading to histone H3 deacetylation followed by dimethylation of H3 at 'Lys-9' (H3K9me2) by SUV39H1 and the formation of silent chromatin in the rDNA locus. In the complex, RRP8 binds to H3K9me2 and probably acts as a methyltransferase. Its substrates are however unknown.</text>
</comment>
<dbReference type="FunFam" id="1.10.10.2150:FF:000001">
    <property type="entry name" value="Ribosomal RNA-processing protein 8"/>
    <property type="match status" value="1"/>
</dbReference>
<dbReference type="InterPro" id="IPR007823">
    <property type="entry name" value="RRP8"/>
</dbReference>
<feature type="region of interest" description="Disordered" evidence="16">
    <location>
        <begin position="66"/>
        <end position="360"/>
    </location>
</feature>
<evidence type="ECO:0000313" key="17">
    <source>
        <dbReference type="Ensembl" id="ENSAPOP00000026751.1"/>
    </source>
</evidence>
<dbReference type="GO" id="GO:0032259">
    <property type="term" value="P:methylation"/>
    <property type="evidence" value="ECO:0007669"/>
    <property type="project" value="UniProtKB-KW"/>
</dbReference>
<evidence type="ECO:0000256" key="6">
    <source>
        <dbReference type="ARBA" id="ARBA00022603"/>
    </source>
</evidence>
<evidence type="ECO:0000256" key="15">
    <source>
        <dbReference type="RuleBase" id="RU365074"/>
    </source>
</evidence>
<dbReference type="GO" id="GO:0000183">
    <property type="term" value="P:rDNA heterochromatin formation"/>
    <property type="evidence" value="ECO:0007669"/>
    <property type="project" value="TreeGrafter"/>
</dbReference>
<keyword evidence="4" id="KW-0678">Repressor</keyword>
<evidence type="ECO:0000256" key="10">
    <source>
        <dbReference type="ARBA" id="ARBA00023015"/>
    </source>
</evidence>
<dbReference type="PANTHER" id="PTHR12787:SF0">
    <property type="entry name" value="RIBOSOMAL RNA-PROCESSING PROTEIN 8"/>
    <property type="match status" value="1"/>
</dbReference>
<reference evidence="17" key="1">
    <citation type="submission" date="2025-05" db="UniProtKB">
        <authorList>
            <consortium name="Ensembl"/>
        </authorList>
    </citation>
    <scope>IDENTIFICATION</scope>
</reference>
<dbReference type="EC" id="2.1.1.-" evidence="15"/>
<keyword evidence="18" id="KW-1185">Reference proteome</keyword>
<dbReference type="Pfam" id="PF05148">
    <property type="entry name" value="Methyltransf_8"/>
    <property type="match status" value="1"/>
</dbReference>
<comment type="subunit">
    <text evidence="14">Component of the eNoSC complex, composed of SIRT1, SUV39H1 and RRP8.</text>
</comment>
<dbReference type="GO" id="GO:0033553">
    <property type="term" value="C:rDNA heterochromatin"/>
    <property type="evidence" value="ECO:0007669"/>
    <property type="project" value="TreeGrafter"/>
</dbReference>
<dbReference type="AlphaFoldDB" id="A0A3Q1G845"/>
<feature type="compositionally biased region" description="Basic residues" evidence="16">
    <location>
        <begin position="89"/>
        <end position="103"/>
    </location>
</feature>
<name>A0A3Q1G845_9TELE</name>
<evidence type="ECO:0000256" key="7">
    <source>
        <dbReference type="ARBA" id="ARBA00022679"/>
    </source>
</evidence>
<dbReference type="GeneTree" id="ENSGT00390000006189"/>
<feature type="compositionally biased region" description="Basic residues" evidence="16">
    <location>
        <begin position="221"/>
        <end position="243"/>
    </location>
</feature>
<dbReference type="GO" id="GO:0006364">
    <property type="term" value="P:rRNA processing"/>
    <property type="evidence" value="ECO:0007669"/>
    <property type="project" value="UniProtKB-UniRule"/>
</dbReference>
<dbReference type="InterPro" id="IPR042036">
    <property type="entry name" value="RRP8_N"/>
</dbReference>
<dbReference type="SUPFAM" id="SSF53335">
    <property type="entry name" value="S-adenosyl-L-methionine-dependent methyltransferases"/>
    <property type="match status" value="1"/>
</dbReference>
<keyword evidence="5 15" id="KW-0698">rRNA processing</keyword>
<dbReference type="InterPro" id="IPR029063">
    <property type="entry name" value="SAM-dependent_MTases_sf"/>
</dbReference>
<dbReference type="Ensembl" id="ENSAPOT00000002915.1">
    <property type="protein sequence ID" value="ENSAPOP00000026751.1"/>
    <property type="gene ID" value="ENSAPOG00000010798.1"/>
</dbReference>
<dbReference type="GO" id="GO:0005730">
    <property type="term" value="C:nucleolus"/>
    <property type="evidence" value="ECO:0007669"/>
    <property type="project" value="UniProtKB-SubCell"/>
</dbReference>
<dbReference type="GO" id="GO:0008168">
    <property type="term" value="F:methyltransferase activity"/>
    <property type="evidence" value="ECO:0007669"/>
    <property type="project" value="UniProtKB-KW"/>
</dbReference>
<comment type="function">
    <text evidence="15">Probable methyltransferase required to silence rDNA.</text>
</comment>
<evidence type="ECO:0000256" key="1">
    <source>
        <dbReference type="ARBA" id="ARBA00004604"/>
    </source>
</evidence>
<dbReference type="Gene3D" id="1.10.10.2150">
    <property type="entry name" value="Ribosomal RNA-processing protein 8, N-terminal domain"/>
    <property type="match status" value="1"/>
</dbReference>
<comment type="similarity">
    <text evidence="2 15">Belongs to the methyltransferase superfamily. RRP8 family.</text>
</comment>
<evidence type="ECO:0000256" key="12">
    <source>
        <dbReference type="ARBA" id="ARBA00023242"/>
    </source>
</evidence>
<dbReference type="Proteomes" id="UP000257200">
    <property type="component" value="Unplaced"/>
</dbReference>
<keyword evidence="8 15" id="KW-0949">S-adenosyl-L-methionine</keyword>
<dbReference type="GO" id="GO:0005677">
    <property type="term" value="C:chromatin silencing complex"/>
    <property type="evidence" value="ECO:0007669"/>
    <property type="project" value="TreeGrafter"/>
</dbReference>
<keyword evidence="9" id="KW-0156">Chromatin regulator</keyword>
<feature type="compositionally biased region" description="Basic and acidic residues" evidence="16">
    <location>
        <begin position="192"/>
        <end position="214"/>
    </location>
</feature>
<dbReference type="PANTHER" id="PTHR12787">
    <property type="entry name" value="RIBOSOMAL RNA-PROCESSING PROTEIN 8"/>
    <property type="match status" value="1"/>
</dbReference>
<dbReference type="Gene3D" id="3.40.50.150">
    <property type="entry name" value="Vaccinia Virus protein VP39"/>
    <property type="match status" value="1"/>
</dbReference>
<feature type="compositionally biased region" description="Basic and acidic residues" evidence="16">
    <location>
        <begin position="347"/>
        <end position="360"/>
    </location>
</feature>
<evidence type="ECO:0000256" key="3">
    <source>
        <dbReference type="ARBA" id="ARBA00020203"/>
    </source>
</evidence>
<keyword evidence="10" id="KW-0805">Transcription regulation</keyword>
<keyword evidence="12 15" id="KW-0539">Nucleus</keyword>
<feature type="compositionally biased region" description="Basic residues" evidence="16">
    <location>
        <begin position="175"/>
        <end position="191"/>
    </location>
</feature>
<keyword evidence="6 15" id="KW-0489">Methyltransferase</keyword>
<evidence type="ECO:0000313" key="18">
    <source>
        <dbReference type="Proteomes" id="UP000257200"/>
    </source>
</evidence>
<feature type="compositionally biased region" description="Low complexity" evidence="16">
    <location>
        <begin position="321"/>
        <end position="335"/>
    </location>
</feature>
<dbReference type="Ensembl" id="ENSAPOT00000002894.1">
    <property type="protein sequence ID" value="ENSAPOP00000008647.1"/>
    <property type="gene ID" value="ENSAPOG00000010806.1"/>
</dbReference>
<dbReference type="GO" id="GO:0042149">
    <property type="term" value="P:cellular response to glucose starvation"/>
    <property type="evidence" value="ECO:0007669"/>
    <property type="project" value="TreeGrafter"/>
</dbReference>
<feature type="compositionally biased region" description="Basic and acidic residues" evidence="16">
    <location>
        <begin position="305"/>
        <end position="315"/>
    </location>
</feature>
<evidence type="ECO:0000256" key="5">
    <source>
        <dbReference type="ARBA" id="ARBA00022552"/>
    </source>
</evidence>
<keyword evidence="7 15" id="KW-0808">Transferase</keyword>
<comment type="subcellular location">
    <subcellularLocation>
        <location evidence="1 15">Nucleus</location>
        <location evidence="1 15">Nucleolus</location>
    </subcellularLocation>
</comment>
<feature type="compositionally biased region" description="Basic and acidic residues" evidence="16">
    <location>
        <begin position="258"/>
        <end position="290"/>
    </location>
</feature>
<organism evidence="17 18">
    <name type="scientific">Acanthochromis polyacanthus</name>
    <name type="common">spiny chromis</name>
    <dbReference type="NCBI Taxonomy" id="80966"/>
    <lineage>
        <taxon>Eukaryota</taxon>
        <taxon>Metazoa</taxon>
        <taxon>Chordata</taxon>
        <taxon>Craniata</taxon>
        <taxon>Vertebrata</taxon>
        <taxon>Euteleostomi</taxon>
        <taxon>Actinopterygii</taxon>
        <taxon>Neopterygii</taxon>
        <taxon>Teleostei</taxon>
        <taxon>Neoteleostei</taxon>
        <taxon>Acanthomorphata</taxon>
        <taxon>Ovalentaria</taxon>
        <taxon>Pomacentridae</taxon>
        <taxon>Acanthochromis</taxon>
    </lineage>
</organism>
<evidence type="ECO:0000256" key="16">
    <source>
        <dbReference type="SAM" id="MobiDB-lite"/>
    </source>
</evidence>
<evidence type="ECO:0000256" key="11">
    <source>
        <dbReference type="ARBA" id="ARBA00023163"/>
    </source>
</evidence>
<dbReference type="FunFam" id="3.40.50.150:FF:000068">
    <property type="entry name" value="Ribosomal RNA-processing protein 8"/>
    <property type="match status" value="1"/>
</dbReference>
<keyword evidence="11" id="KW-0804">Transcription</keyword>
<dbReference type="GO" id="GO:0046015">
    <property type="term" value="P:regulation of transcription by glucose"/>
    <property type="evidence" value="ECO:0007669"/>
    <property type="project" value="TreeGrafter"/>
</dbReference>
<evidence type="ECO:0000256" key="13">
    <source>
        <dbReference type="ARBA" id="ARBA00057870"/>
    </source>
</evidence>
<feature type="compositionally biased region" description="Basic and acidic residues" evidence="16">
    <location>
        <begin position="133"/>
        <end position="154"/>
    </location>
</feature>
<evidence type="ECO:0000256" key="8">
    <source>
        <dbReference type="ARBA" id="ARBA00022691"/>
    </source>
</evidence>
<protein>
    <recommendedName>
        <fullName evidence="3 15">Ribosomal RNA-processing protein 8</fullName>
        <ecNumber evidence="15">2.1.1.-</ecNumber>
    </recommendedName>
</protein>
<dbReference type="STRING" id="80966.ENSAPOP00000008647"/>
<evidence type="ECO:0000256" key="4">
    <source>
        <dbReference type="ARBA" id="ARBA00022491"/>
    </source>
</evidence>